<feature type="transmembrane region" description="Helical" evidence="13">
    <location>
        <begin position="29"/>
        <end position="49"/>
    </location>
</feature>
<keyword evidence="8 13" id="KW-0472">Membrane</keyword>
<feature type="transmembrane region" description="Helical" evidence="13">
    <location>
        <begin position="69"/>
        <end position="88"/>
    </location>
</feature>
<organism evidence="15 16">
    <name type="scientific">Danionella cerebrum</name>
    <dbReference type="NCBI Taxonomy" id="2873325"/>
    <lineage>
        <taxon>Eukaryota</taxon>
        <taxon>Metazoa</taxon>
        <taxon>Chordata</taxon>
        <taxon>Craniata</taxon>
        <taxon>Vertebrata</taxon>
        <taxon>Euteleostomi</taxon>
        <taxon>Actinopterygii</taxon>
        <taxon>Neopterygii</taxon>
        <taxon>Teleostei</taxon>
        <taxon>Ostariophysi</taxon>
        <taxon>Cypriniformes</taxon>
        <taxon>Danionidae</taxon>
        <taxon>Danioninae</taxon>
        <taxon>Danionella</taxon>
    </lineage>
</organism>
<evidence type="ECO:0000256" key="6">
    <source>
        <dbReference type="ARBA" id="ARBA00022824"/>
    </source>
</evidence>
<dbReference type="InterPro" id="IPR039731">
    <property type="entry name" value="Rce1"/>
</dbReference>
<dbReference type="OrthoDB" id="271604at2759"/>
<evidence type="ECO:0000256" key="2">
    <source>
        <dbReference type="ARBA" id="ARBA00006897"/>
    </source>
</evidence>
<keyword evidence="6" id="KW-0256">Endoplasmic reticulum</keyword>
<evidence type="ECO:0000256" key="12">
    <source>
        <dbReference type="ARBA" id="ARBA00049763"/>
    </source>
</evidence>
<accession>A0A553MWQ2</accession>
<proteinExistence type="inferred from homology"/>
<evidence type="ECO:0000256" key="13">
    <source>
        <dbReference type="SAM" id="Phobius"/>
    </source>
</evidence>
<evidence type="ECO:0000256" key="3">
    <source>
        <dbReference type="ARBA" id="ARBA00022670"/>
    </source>
</evidence>
<comment type="similarity">
    <text evidence="2">Belongs to the peptidase U48 family.</text>
</comment>
<evidence type="ECO:0000313" key="16">
    <source>
        <dbReference type="Proteomes" id="UP000316079"/>
    </source>
</evidence>
<evidence type="ECO:0000256" key="11">
    <source>
        <dbReference type="ARBA" id="ARBA00049729"/>
    </source>
</evidence>
<keyword evidence="3" id="KW-0645">Protease</keyword>
<gene>
    <name evidence="15" type="ORF">DNTS_023505</name>
</gene>
<evidence type="ECO:0000256" key="5">
    <source>
        <dbReference type="ARBA" id="ARBA00022801"/>
    </source>
</evidence>
<dbReference type="GO" id="GO:0005789">
    <property type="term" value="C:endoplasmic reticulum membrane"/>
    <property type="evidence" value="ECO:0007669"/>
    <property type="project" value="UniProtKB-SubCell"/>
</dbReference>
<evidence type="ECO:0000256" key="7">
    <source>
        <dbReference type="ARBA" id="ARBA00022989"/>
    </source>
</evidence>
<dbReference type="InterPro" id="IPR003675">
    <property type="entry name" value="Rce1/LyrA-like_dom"/>
</dbReference>
<keyword evidence="16" id="KW-1185">Reference proteome</keyword>
<dbReference type="PANTHER" id="PTHR13046:SF0">
    <property type="entry name" value="CAAX PRENYL PROTEASE 2"/>
    <property type="match status" value="1"/>
</dbReference>
<evidence type="ECO:0000256" key="4">
    <source>
        <dbReference type="ARBA" id="ARBA00022692"/>
    </source>
</evidence>
<dbReference type="EC" id="3.4.26.1" evidence="11"/>
<dbReference type="GO" id="GO:0071586">
    <property type="term" value="P:CAAX-box protein processing"/>
    <property type="evidence" value="ECO:0007669"/>
    <property type="project" value="InterPro"/>
</dbReference>
<keyword evidence="5" id="KW-0378">Hydrolase</keyword>
<protein>
    <recommendedName>
        <fullName evidence="12">CAAX prenyl protease 2</fullName>
        <ecNumber evidence="11">3.4.26.1</ecNumber>
    </recommendedName>
    <alternativeName>
        <fullName evidence="9">Farnesylated proteins-converting enzyme 2</fullName>
    </alternativeName>
</protein>
<name>A0A553MWQ2_9TELE</name>
<dbReference type="AlphaFoldDB" id="A0A553MWQ2"/>
<evidence type="ECO:0000256" key="1">
    <source>
        <dbReference type="ARBA" id="ARBA00004477"/>
    </source>
</evidence>
<keyword evidence="7 13" id="KW-1133">Transmembrane helix</keyword>
<comment type="caution">
    <text evidence="15">The sequence shown here is derived from an EMBL/GenBank/DDBJ whole genome shotgun (WGS) entry which is preliminary data.</text>
</comment>
<dbReference type="EMBL" id="SRMA01027233">
    <property type="protein sequence ID" value="TRY57577.1"/>
    <property type="molecule type" value="Genomic_DNA"/>
</dbReference>
<feature type="transmembrane region" description="Helical" evidence="13">
    <location>
        <begin position="183"/>
        <end position="206"/>
    </location>
</feature>
<evidence type="ECO:0000256" key="9">
    <source>
        <dbReference type="ARBA" id="ARBA00032607"/>
    </source>
</evidence>
<dbReference type="Proteomes" id="UP000316079">
    <property type="component" value="Unassembled WGS sequence"/>
</dbReference>
<dbReference type="PANTHER" id="PTHR13046">
    <property type="entry name" value="PROTEASE U48 CAAX PRENYL PROTEASE RCE1"/>
    <property type="match status" value="1"/>
</dbReference>
<feature type="transmembrane region" description="Helical" evidence="13">
    <location>
        <begin position="239"/>
        <end position="259"/>
    </location>
</feature>
<evidence type="ECO:0000259" key="14">
    <source>
        <dbReference type="Pfam" id="PF02517"/>
    </source>
</evidence>
<dbReference type="Pfam" id="PF02517">
    <property type="entry name" value="Rce1-like"/>
    <property type="match status" value="1"/>
</dbReference>
<feature type="domain" description="CAAX prenyl protease 2/Lysostaphin resistance protein A-like" evidence="14">
    <location>
        <begin position="120"/>
        <end position="224"/>
    </location>
</feature>
<comment type="subcellular location">
    <subcellularLocation>
        <location evidence="1">Endoplasmic reticulum membrane</location>
        <topology evidence="1">Multi-pass membrane protein</topology>
    </subcellularLocation>
</comment>
<dbReference type="GO" id="GO:0004222">
    <property type="term" value="F:metalloendopeptidase activity"/>
    <property type="evidence" value="ECO:0007669"/>
    <property type="project" value="InterPro"/>
</dbReference>
<evidence type="ECO:0000256" key="8">
    <source>
        <dbReference type="ARBA" id="ARBA00023136"/>
    </source>
</evidence>
<keyword evidence="4 13" id="KW-0812">Transmembrane</keyword>
<sequence length="317" mass="35529">MLGVCMYGRINYPGSDEYMDHPNTIKRRFTSVLCVSAVSPLIVFEWTHLMKVKPGPPLWTLLGIRLEGLVPATLLPFALIMVLFLGPLTQMAIESQRGLFHDIKASLNSQSLRKSVKDLRWLRNQVVAPLTEEFVFRACMIPMLVPCTGPTAAIFISPLFFGVAHFHHIIEQLRFGQDSVFEVLISAAFQFAYTSVFGAYTAFIFIRTGHLVGPVLCHSFCNWMGFPPIGSVLEHPQRLGILLSYQLGVLLFLGLLFPFTDPAFYEKSELNTYLGSNPKLRIISDPSPPTTIHFQSEILYYLVPLSSAEVDSGSRKL</sequence>
<evidence type="ECO:0000256" key="10">
    <source>
        <dbReference type="ARBA" id="ARBA00047280"/>
    </source>
</evidence>
<evidence type="ECO:0000313" key="15">
    <source>
        <dbReference type="EMBL" id="TRY57577.1"/>
    </source>
</evidence>
<comment type="catalytic activity">
    <reaction evidence="10">
        <text>Hydrolyzes the peptide bond -P2-(S-farnesyl or geranylgeranyl)C-P1'-P2'-P3'-COOH where P1' and P2' are amino acids with aliphatic sidechains and P3' is any C-terminal residue.</text>
        <dbReference type="EC" id="3.4.26.1"/>
    </reaction>
</comment>
<reference evidence="15 16" key="1">
    <citation type="journal article" date="2019" name="Sci. Data">
        <title>Hybrid genome assembly and annotation of Danionella translucida.</title>
        <authorList>
            <person name="Kadobianskyi M."/>
            <person name="Schulze L."/>
            <person name="Schuelke M."/>
            <person name="Judkewitz B."/>
        </authorList>
    </citation>
    <scope>NUCLEOTIDE SEQUENCE [LARGE SCALE GENOMIC DNA]</scope>
    <source>
        <strain evidence="15 16">Bolton</strain>
    </source>
</reference>
<dbReference type="STRING" id="623744.A0A553MWQ2"/>